<evidence type="ECO:0000313" key="2">
    <source>
        <dbReference type="EMBL" id="UUT35743.1"/>
    </source>
</evidence>
<accession>A0ABY5NKN4</accession>
<proteinExistence type="predicted"/>
<dbReference type="Pfam" id="PF04577">
    <property type="entry name" value="Glyco_transf_61"/>
    <property type="match status" value="1"/>
</dbReference>
<gene>
    <name evidence="2" type="ORF">L2X98_21205</name>
</gene>
<keyword evidence="3" id="KW-1185">Reference proteome</keyword>
<evidence type="ECO:0000259" key="1">
    <source>
        <dbReference type="Pfam" id="PF04577"/>
    </source>
</evidence>
<dbReference type="Proteomes" id="UP001054811">
    <property type="component" value="Chromosome"/>
</dbReference>
<dbReference type="RefSeq" id="WP_259612362.1">
    <property type="nucleotide sequence ID" value="NZ_CP091139.2"/>
</dbReference>
<reference evidence="2" key="1">
    <citation type="submission" date="2022-01" db="EMBL/GenBank/DDBJ databases">
        <title>Microbacterium eymi and Microbacterium rhizovicinus sp. nov., isolated from the rhizospheric soil of Elymus tsukushiensis, a plant native to the Dokdo Islands, Republic of Korea.</title>
        <authorList>
            <person name="Hwang Y.J."/>
        </authorList>
    </citation>
    <scope>NUCLEOTIDE SEQUENCE</scope>
    <source>
        <strain evidence="2">KUDC0405</strain>
    </source>
</reference>
<sequence length="536" mass="60214">MVVVADRPSRWRVQRWLRTFFTDDVTVYATGFVPSRTRQPGVHVHRMASPDSIAASMRDAPPPDIIIDARRPADEGQSVALWRAVYPHLAANGLYVHHRPGAQARDGVSGWAGVVEGRLPSQPTTGPLADDLISATSHVEGIDSYAVHTKARAHYLKVPERRIASLATRTPRLSIDLIDTRPGAHVTAKAAVRTNTPNPSVENLHTELDTPEITMRHYRGRIRVLSHMAWVHDQTLLPPSFRFPTEAIPGTVLAPDVTPDFVSIPARFDGPVPLLRGPIYDLTTAYHGHFGHFITEVPAKLWGWDEAKRRLPDLRAIVRIPPGYQPTYERELLLAYGLDDHDVVWQPAPAEVDSLVACTVLWQNHEPFWFHPMIRDVWARLRKGLVDADRTGVGRKLFVSRRPGMVHRDCRNAPAVEELFREHGFEVVFPEDHTLHTQAELFADARVVAGFGGSAMFNVLFAEKLQAMIVLNHEAYAARNEQLYAMGLGAELHYFWSAPDRVQAGRTFDPRAFHSAWEFDFERNGAALRETLRSLG</sequence>
<name>A0ABY5NKN4_9MICO</name>
<dbReference type="InterPro" id="IPR049625">
    <property type="entry name" value="Glyco_transf_61_cat"/>
</dbReference>
<protein>
    <submittedName>
        <fullName evidence="2">Glycosyltransferase family 61 protein</fullName>
    </submittedName>
</protein>
<organism evidence="2 3">
    <name type="scientific">Microbacterium elymi</name>
    <dbReference type="NCBI Taxonomy" id="2909587"/>
    <lineage>
        <taxon>Bacteria</taxon>
        <taxon>Bacillati</taxon>
        <taxon>Actinomycetota</taxon>
        <taxon>Actinomycetes</taxon>
        <taxon>Micrococcales</taxon>
        <taxon>Microbacteriaceae</taxon>
        <taxon>Microbacterium</taxon>
    </lineage>
</organism>
<evidence type="ECO:0000313" key="3">
    <source>
        <dbReference type="Proteomes" id="UP001054811"/>
    </source>
</evidence>
<dbReference type="EMBL" id="CP091139">
    <property type="protein sequence ID" value="UUT35743.1"/>
    <property type="molecule type" value="Genomic_DNA"/>
</dbReference>
<feature type="domain" description="Glycosyltransferase 61 catalytic" evidence="1">
    <location>
        <begin position="290"/>
        <end position="464"/>
    </location>
</feature>